<feature type="compositionally biased region" description="Polar residues" evidence="1">
    <location>
        <begin position="594"/>
        <end position="607"/>
    </location>
</feature>
<feature type="domain" description="Transposase MuDR plant" evidence="2">
    <location>
        <begin position="631"/>
        <end position="694"/>
    </location>
</feature>
<feature type="domain" description="Transposase MuDR plant" evidence="2">
    <location>
        <begin position="313"/>
        <end position="376"/>
    </location>
</feature>
<name>A0ABQ7CGA0_BRACR</name>
<evidence type="ECO:0000313" key="4">
    <source>
        <dbReference type="Proteomes" id="UP000266723"/>
    </source>
</evidence>
<feature type="region of interest" description="Disordered" evidence="1">
    <location>
        <begin position="277"/>
        <end position="308"/>
    </location>
</feature>
<comment type="caution">
    <text evidence="3">The sequence shown here is derived from an EMBL/GenBank/DDBJ whole genome shotgun (WGS) entry which is preliminary data.</text>
</comment>
<sequence length="951" mass="105244">MGQLVKLVVGVWEQVGIRGWLFLEDPTERRYDVMVHENQTYASLMDLVRTRYNVGTDTAVCLTFEFPEWMRIPADVAWPPVDVRGDGDVDLFMSMRLEIQDLKLMVTIGNNVVACYLFQRRDNYTIIGSSSGNLAVNVNLFRGISDVSRLPLRGANDNPGGLTDGAAYWENILGQGEVTTGQQFLLGVCTDDDDTTELRNPRLTQGKSPFADALETSEGTESSTDSSAAPLNAFPQIAGSGVIRLKEGIHQPVANPSLALIIGKVSEVGVVDRTQVSASGGSLSPNRNPNFADPLPYDDSADEDTDDEGNQHLFVGQVFMDRTAFRTHMSLYALAKKFHFVCRRSEPGKMVLACKGTNCKWRVYASKLAGCPTFQIKRVDEEHNCTVDERGDFKRHATSNLIGEMVRNKGDGDVDLFMSMRLEIQDLKLMVTIGNNVVARYLFQRRDNYTIIGSSSGNLAVNVNLFRGISDVSRLPLRGANDNPGGLTDGAVYWENILGQGEVTTGKSPFADALETSEGTESSTDSSAAPLNAFPQIDGYGVMRLKEGIHQPVANPSLALTIVGTQKRPPSILDYITKGKGKVSEVGVVDRTQVSASSGSLSPNRNPNFADPLPYDDSADEDTDDEGNQHLFVGQVFIDRTAFRTHMSLYALAKKFHFVCRRSEPRKMVLVCKGTNCKWRVYASKLAGCPTFQIKRVDEEHNCTVDERGDFKRHATSNLIEPGKMVLACKGTNCKWRVYASKLAGCPTFQIKRVDEEHNCTVDERGDFKRHATSNLIGEMVRNKVVSVGVAQELVGGAVERITTVPPVKGQYEKVYDTDDEGNQHLFVGQVFIDRTAFRTHMSLYALAKKFHFVCRRSEPRKMVLVCKGTNCKWRVYASKLAGCPTFQIKRVDEEHNCTVDERGDFKRHATSNLIVCLRRVVSVGVAQELVGGAVERITTVPPVKCQYEKV</sequence>
<feature type="compositionally biased region" description="Acidic residues" evidence="1">
    <location>
        <begin position="299"/>
        <end position="308"/>
    </location>
</feature>
<dbReference type="Pfam" id="PF03108">
    <property type="entry name" value="DBD_Tnp_Mut"/>
    <property type="match status" value="3"/>
</dbReference>
<dbReference type="InterPro" id="IPR004332">
    <property type="entry name" value="Transposase_MuDR"/>
</dbReference>
<dbReference type="PANTHER" id="PTHR31973:SF113">
    <property type="entry name" value="PROTEIN FAR1-RELATED SEQUENCE 5-LIKE"/>
    <property type="match status" value="1"/>
</dbReference>
<dbReference type="EMBL" id="QGKV02000832">
    <property type="protein sequence ID" value="KAF3551365.1"/>
    <property type="molecule type" value="Genomic_DNA"/>
</dbReference>
<dbReference type="Proteomes" id="UP000266723">
    <property type="component" value="Unassembled WGS sequence"/>
</dbReference>
<gene>
    <name evidence="3" type="ORF">DY000_02002664</name>
</gene>
<feature type="domain" description="Transposase MuDR plant" evidence="2">
    <location>
        <begin position="826"/>
        <end position="889"/>
    </location>
</feature>
<feature type="region of interest" description="Disordered" evidence="1">
    <location>
        <begin position="196"/>
        <end position="231"/>
    </location>
</feature>
<evidence type="ECO:0000313" key="3">
    <source>
        <dbReference type="EMBL" id="KAF3551365.1"/>
    </source>
</evidence>
<proteinExistence type="predicted"/>
<accession>A0ABQ7CGA0</accession>
<reference evidence="3 4" key="1">
    <citation type="journal article" date="2020" name="BMC Genomics">
        <title>Intraspecific diversification of the crop wild relative Brassica cretica Lam. using demographic model selection.</title>
        <authorList>
            <person name="Kioukis A."/>
            <person name="Michalopoulou V.A."/>
            <person name="Briers L."/>
            <person name="Pirintsos S."/>
            <person name="Studholme D.J."/>
            <person name="Pavlidis P."/>
            <person name="Sarris P.F."/>
        </authorList>
    </citation>
    <scope>NUCLEOTIDE SEQUENCE [LARGE SCALE GENOMIC DNA]</scope>
    <source>
        <strain evidence="4">cv. PFS-1207/04</strain>
    </source>
</reference>
<feature type="region of interest" description="Disordered" evidence="1">
    <location>
        <begin position="594"/>
        <end position="625"/>
    </location>
</feature>
<organism evidence="3 4">
    <name type="scientific">Brassica cretica</name>
    <name type="common">Mustard</name>
    <dbReference type="NCBI Taxonomy" id="69181"/>
    <lineage>
        <taxon>Eukaryota</taxon>
        <taxon>Viridiplantae</taxon>
        <taxon>Streptophyta</taxon>
        <taxon>Embryophyta</taxon>
        <taxon>Tracheophyta</taxon>
        <taxon>Spermatophyta</taxon>
        <taxon>Magnoliopsida</taxon>
        <taxon>eudicotyledons</taxon>
        <taxon>Gunneridae</taxon>
        <taxon>Pentapetalae</taxon>
        <taxon>rosids</taxon>
        <taxon>malvids</taxon>
        <taxon>Brassicales</taxon>
        <taxon>Brassicaceae</taxon>
        <taxon>Brassiceae</taxon>
        <taxon>Brassica</taxon>
    </lineage>
</organism>
<evidence type="ECO:0000256" key="1">
    <source>
        <dbReference type="SAM" id="MobiDB-lite"/>
    </source>
</evidence>
<keyword evidence="4" id="KW-1185">Reference proteome</keyword>
<dbReference type="PANTHER" id="PTHR31973">
    <property type="entry name" value="POLYPROTEIN, PUTATIVE-RELATED"/>
    <property type="match status" value="1"/>
</dbReference>
<feature type="compositionally biased region" description="Low complexity" evidence="1">
    <location>
        <begin position="216"/>
        <end position="227"/>
    </location>
</feature>
<evidence type="ECO:0000259" key="2">
    <source>
        <dbReference type="Pfam" id="PF03108"/>
    </source>
</evidence>
<protein>
    <recommendedName>
        <fullName evidence="2">Transposase MuDR plant domain-containing protein</fullName>
    </recommendedName>
</protein>
<feature type="compositionally biased region" description="Polar residues" evidence="1">
    <location>
        <begin position="277"/>
        <end position="289"/>
    </location>
</feature>